<reference evidence="1 2" key="1">
    <citation type="submission" date="2024-08" db="EMBL/GenBank/DDBJ databases">
        <authorList>
            <person name="Lu H."/>
        </authorList>
    </citation>
    <scope>NUCLEOTIDE SEQUENCE [LARGE SCALE GENOMIC DNA]</scope>
    <source>
        <strain evidence="1 2">BYS180W</strain>
    </source>
</reference>
<evidence type="ECO:0000313" key="2">
    <source>
        <dbReference type="Proteomes" id="UP001606099"/>
    </source>
</evidence>
<gene>
    <name evidence="1" type="ORF">ACG0Z6_09375</name>
</gene>
<comment type="caution">
    <text evidence="1">The sequence shown here is derived from an EMBL/GenBank/DDBJ whole genome shotgun (WGS) entry which is preliminary data.</text>
</comment>
<name>A0ABW7FVV5_9BURK</name>
<sequence>MRPPARIVHIHSEAPPKPPAGAACNGCGLCCLSEPCPLGGLASRRWHGPCTALRWSEPERLYRCGMLSQPWQALGWPAHWPMPEFLNQVLVAVARRWIAAGIGCDADLQSEQATDKS</sequence>
<dbReference type="RefSeq" id="WP_394460697.1">
    <property type="nucleotide sequence ID" value="NZ_JBIGHZ010000003.1"/>
</dbReference>
<evidence type="ECO:0000313" key="1">
    <source>
        <dbReference type="EMBL" id="MFG6448454.1"/>
    </source>
</evidence>
<proteinExistence type="predicted"/>
<organism evidence="1 2">
    <name type="scientific">Roseateles rivi</name>
    <dbReference type="NCBI Taxonomy" id="3299028"/>
    <lineage>
        <taxon>Bacteria</taxon>
        <taxon>Pseudomonadati</taxon>
        <taxon>Pseudomonadota</taxon>
        <taxon>Betaproteobacteria</taxon>
        <taxon>Burkholderiales</taxon>
        <taxon>Sphaerotilaceae</taxon>
        <taxon>Roseateles</taxon>
    </lineage>
</organism>
<evidence type="ECO:0008006" key="3">
    <source>
        <dbReference type="Google" id="ProtNLM"/>
    </source>
</evidence>
<dbReference type="EMBL" id="JBIGHZ010000003">
    <property type="protein sequence ID" value="MFG6448454.1"/>
    <property type="molecule type" value="Genomic_DNA"/>
</dbReference>
<accession>A0ABW7FVV5</accession>
<keyword evidence="2" id="KW-1185">Reference proteome</keyword>
<protein>
    <recommendedName>
        <fullName evidence="3">4Fe-4S ferredoxin-type domain-containing protein</fullName>
    </recommendedName>
</protein>
<dbReference type="Proteomes" id="UP001606099">
    <property type="component" value="Unassembled WGS sequence"/>
</dbReference>